<protein>
    <submittedName>
        <fullName evidence="2">Uncharacterized protein</fullName>
    </submittedName>
</protein>
<accession>A0A8J2SU09</accession>
<feature type="non-terminal residue" evidence="2">
    <location>
        <position position="1"/>
    </location>
</feature>
<dbReference type="EMBL" id="CAKKNE010000003">
    <property type="protein sequence ID" value="CAH0372829.1"/>
    <property type="molecule type" value="Genomic_DNA"/>
</dbReference>
<proteinExistence type="predicted"/>
<keyword evidence="1" id="KW-0812">Transmembrane</keyword>
<dbReference type="Proteomes" id="UP000789595">
    <property type="component" value="Unassembled WGS sequence"/>
</dbReference>
<organism evidence="2 3">
    <name type="scientific">Pelagomonas calceolata</name>
    <dbReference type="NCBI Taxonomy" id="35677"/>
    <lineage>
        <taxon>Eukaryota</taxon>
        <taxon>Sar</taxon>
        <taxon>Stramenopiles</taxon>
        <taxon>Ochrophyta</taxon>
        <taxon>Pelagophyceae</taxon>
        <taxon>Pelagomonadales</taxon>
        <taxon>Pelagomonadaceae</taxon>
        <taxon>Pelagomonas</taxon>
    </lineage>
</organism>
<name>A0A8J2SU09_9STRA</name>
<evidence type="ECO:0000313" key="3">
    <source>
        <dbReference type="Proteomes" id="UP000789595"/>
    </source>
</evidence>
<gene>
    <name evidence="2" type="ORF">PECAL_3P28780</name>
</gene>
<comment type="caution">
    <text evidence="2">The sequence shown here is derived from an EMBL/GenBank/DDBJ whole genome shotgun (WGS) entry which is preliminary data.</text>
</comment>
<keyword evidence="3" id="KW-1185">Reference proteome</keyword>
<sequence length="176" mass="19205">PFGVSPHQGSLMARIDLHEYEESAFVAKQRKIEAGEITSVTSSLARPAQISNEASGVGLRVDSRIASGYGATREVELRRSDHETSTLIEESCEAAENAAVLGAATLDRLVDQRKILDVTSRQAGDMQRIATLSNSELNAIQNRRRRKRAVLALTAATLAAVDSWLFYLLIRRGGKL</sequence>
<evidence type="ECO:0000256" key="1">
    <source>
        <dbReference type="SAM" id="Phobius"/>
    </source>
</evidence>
<keyword evidence="1" id="KW-1133">Transmembrane helix</keyword>
<reference evidence="2" key="1">
    <citation type="submission" date="2021-11" db="EMBL/GenBank/DDBJ databases">
        <authorList>
            <consortium name="Genoscope - CEA"/>
            <person name="William W."/>
        </authorList>
    </citation>
    <scope>NUCLEOTIDE SEQUENCE</scope>
</reference>
<keyword evidence="1" id="KW-0472">Membrane</keyword>
<dbReference type="AlphaFoldDB" id="A0A8J2SU09"/>
<evidence type="ECO:0000313" key="2">
    <source>
        <dbReference type="EMBL" id="CAH0372829.1"/>
    </source>
</evidence>
<feature type="transmembrane region" description="Helical" evidence="1">
    <location>
        <begin position="149"/>
        <end position="170"/>
    </location>
</feature>